<dbReference type="CDD" id="cd07034">
    <property type="entry name" value="TPP_PYR_PFOR_IOR-alpha_like"/>
    <property type="match status" value="1"/>
</dbReference>
<dbReference type="Gene3D" id="3.40.920.10">
    <property type="entry name" value="Pyruvate-ferredoxin oxidoreductase, PFOR, domain III"/>
    <property type="match status" value="1"/>
</dbReference>
<dbReference type="SUPFAM" id="SSF53323">
    <property type="entry name" value="Pyruvate-ferredoxin oxidoreductase, PFOR, domain III"/>
    <property type="match status" value="1"/>
</dbReference>
<evidence type="ECO:0000313" key="4">
    <source>
        <dbReference type="EMBL" id="NKC29543.1"/>
    </source>
</evidence>
<dbReference type="NCBIfam" id="NF009589">
    <property type="entry name" value="PRK13030.1"/>
    <property type="match status" value="1"/>
</dbReference>
<dbReference type="PANTHER" id="PTHR48084">
    <property type="entry name" value="2-OXOGLUTARATE OXIDOREDUCTASE SUBUNIT KORB-RELATED"/>
    <property type="match status" value="1"/>
</dbReference>
<comment type="caution">
    <text evidence="4">The sequence shown here is derived from an EMBL/GenBank/DDBJ whole genome shotgun (WGS) entry which is preliminary data.</text>
</comment>
<dbReference type="InterPro" id="IPR029061">
    <property type="entry name" value="THDP-binding"/>
</dbReference>
<dbReference type="InterPro" id="IPR002869">
    <property type="entry name" value="Pyrv_flavodox_OxRed_cen"/>
</dbReference>
<dbReference type="Proteomes" id="UP000787635">
    <property type="component" value="Unassembled WGS sequence"/>
</dbReference>
<dbReference type="InterPro" id="IPR051457">
    <property type="entry name" value="2-oxoacid:Fd_oxidoreductase"/>
</dbReference>
<gene>
    <name evidence="4" type="ORF">HEQ75_01615</name>
</gene>
<keyword evidence="1" id="KW-0560">Oxidoreductase</keyword>
<dbReference type="NCBIfam" id="NF009588">
    <property type="entry name" value="PRK13029.1"/>
    <property type="match status" value="1"/>
</dbReference>
<keyword evidence="5" id="KW-1185">Reference proteome</keyword>
<proteinExistence type="predicted"/>
<dbReference type="RefSeq" id="WP_168027177.1">
    <property type="nucleotide sequence ID" value="NZ_JAAVNE010000002.1"/>
</dbReference>
<name>A0ABX1E143_9PROT</name>
<dbReference type="InterPro" id="IPR002880">
    <property type="entry name" value="Pyrv_Fd/Flavodoxin_OxRdtase_N"/>
</dbReference>
<evidence type="ECO:0000256" key="1">
    <source>
        <dbReference type="ARBA" id="ARBA00023002"/>
    </source>
</evidence>
<dbReference type="EMBL" id="JAAVNE010000002">
    <property type="protein sequence ID" value="NKC29543.1"/>
    <property type="molecule type" value="Genomic_DNA"/>
</dbReference>
<reference evidence="4 5" key="1">
    <citation type="submission" date="2020-03" db="EMBL/GenBank/DDBJ databases">
        <title>Roseomonas selenitidurans sp. nov. isolated from urban soil.</title>
        <authorList>
            <person name="Liu H."/>
        </authorList>
    </citation>
    <scope>NUCLEOTIDE SEQUENCE [LARGE SCALE GENOMIC DNA]</scope>
    <source>
        <strain evidence="4 5">BU-1</strain>
    </source>
</reference>
<dbReference type="InterPro" id="IPR046667">
    <property type="entry name" value="DUF6537"/>
</dbReference>
<evidence type="ECO:0000313" key="5">
    <source>
        <dbReference type="Proteomes" id="UP000787635"/>
    </source>
</evidence>
<evidence type="ECO:0000259" key="3">
    <source>
        <dbReference type="Pfam" id="PF20169"/>
    </source>
</evidence>
<feature type="domain" description="Pyruvate/ketoisovalerate oxidoreductase catalytic" evidence="2">
    <location>
        <begin position="724"/>
        <end position="912"/>
    </location>
</feature>
<evidence type="ECO:0000259" key="2">
    <source>
        <dbReference type="Pfam" id="PF01558"/>
    </source>
</evidence>
<dbReference type="Pfam" id="PF01558">
    <property type="entry name" value="POR"/>
    <property type="match status" value="1"/>
</dbReference>
<accession>A0ABX1E143</accession>
<dbReference type="Gene3D" id="3.40.50.970">
    <property type="match status" value="1"/>
</dbReference>
<dbReference type="Pfam" id="PF20169">
    <property type="entry name" value="DUF6537"/>
    <property type="match status" value="1"/>
</dbReference>
<sequence>MGSLQRPEASLEDRWNLAGEPVVLSGIQALVRLPLLRRQLDTAQGWNTAGYISGYRGSPLGGYDLELGRQAARLADAQVVFQPGLNEDLAATAIWGSQQLGLAPGARHDGVFGIWYGKGPGLDRSGDVLRHANSAGTAPRGGVLALSGDDPSAKSSTVTSGCEFSFQDLEIPLLDPAEVAEVLEFGLKGLALSRYAGTWAGLKCVAETMDASQTLRIDMAAFATQAPADFTLPAEGVSIRLPDTALLQERRLRQVKLPAALAFARANGLDRMVLDSPAARLGIAVRGKAFAALRQVLAEAGITPEQARRHGLRLWKVGLAWPLDAEGARAFARGLETVLVIEDRRAFLEVQLRDALYGQAQPPRILGKRDEQGAPLLSDLAELDTAQILRALAPRLPEALRTPQLAARLAELEALERQAAEPLAARDPFFCPGCPHNTSTRVPEGSRALAGIGCHWLVTKMPERESLPFTQMGGEGMPWLGQMAFTETPHIFANIGDGTWSHSGSLALRAAVAAKATMTFKVLVNSAVAMTGGQHVEGEVTVPRIAAQIRAEGVERIEIVADDPDRHRGDPTLPPGIGFHHRSELDAVQRALREVKGVTALIYDQECATERRRKRKRGTAAAAQRRAVINPRVCEDCGECSRVSNCIAVEPLATPWGRKRRIDQSACNQDLSCVEAFCPSFVTLLGAEPARPGKPALPGGPLPDPVLPEPVDGIAWNILVAGVGGQGVTALGAILAMAAHLDGRPSRSVDTLGFAQKGGGVFVQLRIGRAGMAEDSIPAPRIGAGQADLLIASDMVVAHGRAARPMLAPGRTAAVLNAELAPTAQFVRDTATRYEPEAMLASLAAVSRAVTALPAASRVVAALGDAIFLNIWLLGLAFQRGLVPVGAAALERAITLNGAQVERNLAAFTLGRHAALEPEAAWPGAETLAALVERCAADLTDYQNAAYARRYRDAVARIAAAEAAAVPGEGPGEGRLARAVATQLHRLMAFKDEYEVARLHSLPDWQAQIAQGFAGTRRVEMNLAPPLLSRPDPATGLPRKHRFGPWMLRAMGWLRHGKVLRFTPLDPFGRTEERRGERALAGEYLAALEGFLPRLSPATHAAICEWAEAAAGIKGFGPVKARNLAATRARWQAIAARL</sequence>
<feature type="domain" description="DUF6537" evidence="3">
    <location>
        <begin position="929"/>
        <end position="1132"/>
    </location>
</feature>
<protein>
    <submittedName>
        <fullName evidence="4">Indolepyruvate ferredoxin oxidoreductase family protein</fullName>
    </submittedName>
</protein>
<organism evidence="4 5">
    <name type="scientific">Falsiroseomonas selenitidurans</name>
    <dbReference type="NCBI Taxonomy" id="2716335"/>
    <lineage>
        <taxon>Bacteria</taxon>
        <taxon>Pseudomonadati</taxon>
        <taxon>Pseudomonadota</taxon>
        <taxon>Alphaproteobacteria</taxon>
        <taxon>Acetobacterales</taxon>
        <taxon>Roseomonadaceae</taxon>
        <taxon>Falsiroseomonas</taxon>
    </lineage>
</organism>
<dbReference type="PANTHER" id="PTHR48084:SF3">
    <property type="entry name" value="SUBUNIT OF PYRUVATE:FLAVODOXIN OXIDOREDUCTASE"/>
    <property type="match status" value="1"/>
</dbReference>
<dbReference type="InterPro" id="IPR019752">
    <property type="entry name" value="Pyrv/ketoisovalerate_OxRed_cat"/>
</dbReference>
<dbReference type="SUPFAM" id="SSF52518">
    <property type="entry name" value="Thiamin diphosphate-binding fold (THDP-binding)"/>
    <property type="match status" value="2"/>
</dbReference>